<dbReference type="FunFam" id="1.10.8.1220:FF:000001">
    <property type="entry name" value="Dynein axonemal heavy chain 5"/>
    <property type="match status" value="1"/>
</dbReference>
<dbReference type="InterPro" id="IPR035699">
    <property type="entry name" value="AAA_6"/>
</dbReference>
<keyword evidence="11" id="KW-0206">Cytoskeleton</keyword>
<keyword evidence="8 13" id="KW-0175">Coiled coil</keyword>
<dbReference type="InterPro" id="IPR041466">
    <property type="entry name" value="Dynein_AAA5_ext"/>
</dbReference>
<dbReference type="Pfam" id="PF18198">
    <property type="entry name" value="AAA_lid_11"/>
    <property type="match status" value="1"/>
</dbReference>
<dbReference type="InterPro" id="IPR024317">
    <property type="entry name" value="Dynein_heavy_chain_D4_dom"/>
</dbReference>
<dbReference type="InterPro" id="IPR042222">
    <property type="entry name" value="Dynein_2_N"/>
</dbReference>
<evidence type="ECO:0000256" key="1">
    <source>
        <dbReference type="ARBA" id="ARBA00004430"/>
    </source>
</evidence>
<dbReference type="FunFam" id="1.20.1270.280:FF:000001">
    <property type="entry name" value="dynein heavy chain 7, axonemal"/>
    <property type="match status" value="1"/>
</dbReference>
<dbReference type="InterPro" id="IPR003593">
    <property type="entry name" value="AAA+_ATPase"/>
</dbReference>
<dbReference type="Gene3D" id="1.20.920.20">
    <property type="match status" value="1"/>
</dbReference>
<dbReference type="InterPro" id="IPR026983">
    <property type="entry name" value="DHC"/>
</dbReference>
<dbReference type="GO" id="GO:0005874">
    <property type="term" value="C:microtubule"/>
    <property type="evidence" value="ECO:0007669"/>
    <property type="project" value="UniProtKB-KW"/>
</dbReference>
<evidence type="ECO:0000256" key="11">
    <source>
        <dbReference type="ARBA" id="ARBA00023212"/>
    </source>
</evidence>
<dbReference type="InterPro" id="IPR004273">
    <property type="entry name" value="Dynein_heavy_D6_P-loop"/>
</dbReference>
<evidence type="ECO:0000256" key="12">
    <source>
        <dbReference type="ARBA" id="ARBA00023273"/>
    </source>
</evidence>
<feature type="domain" description="AAA+ ATPase" evidence="14">
    <location>
        <begin position="1717"/>
        <end position="1861"/>
    </location>
</feature>
<dbReference type="PANTHER" id="PTHR22878:SF70">
    <property type="entry name" value="DYNEIN HEAVY CHAIN 2, AXONEMAL"/>
    <property type="match status" value="1"/>
</dbReference>
<gene>
    <name evidence="15" type="ORF">CLODIP_2_CD03010</name>
</gene>
<name>A0A8S1E1R6_9INSE</name>
<dbReference type="Pfam" id="PF12775">
    <property type="entry name" value="AAA_7"/>
    <property type="match status" value="1"/>
</dbReference>
<evidence type="ECO:0000256" key="6">
    <source>
        <dbReference type="ARBA" id="ARBA00022840"/>
    </source>
</evidence>
<dbReference type="GO" id="GO:0005930">
    <property type="term" value="C:axoneme"/>
    <property type="evidence" value="ECO:0007669"/>
    <property type="project" value="UniProtKB-SubCell"/>
</dbReference>
<evidence type="ECO:0000256" key="3">
    <source>
        <dbReference type="ARBA" id="ARBA00022490"/>
    </source>
</evidence>
<evidence type="ECO:0000256" key="5">
    <source>
        <dbReference type="ARBA" id="ARBA00022741"/>
    </source>
</evidence>
<evidence type="ECO:0000313" key="15">
    <source>
        <dbReference type="EMBL" id="CAB3387380.1"/>
    </source>
</evidence>
<dbReference type="Gene3D" id="3.40.50.300">
    <property type="entry name" value="P-loop containing nucleotide triphosphate hydrolases"/>
    <property type="match status" value="5"/>
</dbReference>
<comment type="caution">
    <text evidence="15">The sequence shown here is derived from an EMBL/GenBank/DDBJ whole genome shotgun (WGS) entry which is preliminary data.</text>
</comment>
<dbReference type="InterPro" id="IPR043160">
    <property type="entry name" value="Dynein_C_barrel"/>
</dbReference>
<dbReference type="Pfam" id="PF12777">
    <property type="entry name" value="MT"/>
    <property type="match status" value="1"/>
</dbReference>
<dbReference type="Gene3D" id="1.10.8.710">
    <property type="match status" value="1"/>
</dbReference>
<proteinExistence type="inferred from homology"/>
<dbReference type="SUPFAM" id="SSF52540">
    <property type="entry name" value="P-loop containing nucleoside triphosphate hydrolases"/>
    <property type="match status" value="4"/>
</dbReference>
<dbReference type="FunFam" id="3.40.50.300:FF:002141">
    <property type="entry name" value="Dynein heavy chain"/>
    <property type="match status" value="1"/>
</dbReference>
<dbReference type="Gene3D" id="1.10.287.2620">
    <property type="match status" value="1"/>
</dbReference>
<dbReference type="GO" id="GO:0045505">
    <property type="term" value="F:dynein intermediate chain binding"/>
    <property type="evidence" value="ECO:0007669"/>
    <property type="project" value="InterPro"/>
</dbReference>
<dbReference type="GO" id="GO:0030286">
    <property type="term" value="C:dynein complex"/>
    <property type="evidence" value="ECO:0007669"/>
    <property type="project" value="UniProtKB-KW"/>
</dbReference>
<evidence type="ECO:0000256" key="13">
    <source>
        <dbReference type="SAM" id="Coils"/>
    </source>
</evidence>
<feature type="domain" description="AAA+ ATPase" evidence="14">
    <location>
        <begin position="1089"/>
        <end position="1228"/>
    </location>
</feature>
<evidence type="ECO:0000256" key="2">
    <source>
        <dbReference type="ARBA" id="ARBA00008887"/>
    </source>
</evidence>
<dbReference type="InterPro" id="IPR035706">
    <property type="entry name" value="AAA_9"/>
</dbReference>
<dbReference type="InterPro" id="IPR013602">
    <property type="entry name" value="Dynein_heavy_linker"/>
</dbReference>
<dbReference type="InterPro" id="IPR027417">
    <property type="entry name" value="P-loop_NTPase"/>
</dbReference>
<dbReference type="Gene3D" id="1.20.920.30">
    <property type="match status" value="1"/>
</dbReference>
<dbReference type="FunFam" id="3.40.50.300:FF:000044">
    <property type="entry name" value="Dynein heavy chain 5, axonemal"/>
    <property type="match status" value="1"/>
</dbReference>
<evidence type="ECO:0000259" key="14">
    <source>
        <dbReference type="SMART" id="SM00382"/>
    </source>
</evidence>
<dbReference type="InterPro" id="IPR054354">
    <property type="entry name" value="DYNC2H1-like_lid"/>
</dbReference>
<dbReference type="GO" id="GO:0008569">
    <property type="term" value="F:minus-end-directed microtubule motor activity"/>
    <property type="evidence" value="ECO:0007669"/>
    <property type="project" value="InterPro"/>
</dbReference>
<dbReference type="Gene3D" id="1.10.472.130">
    <property type="match status" value="1"/>
</dbReference>
<dbReference type="FunFam" id="3.10.490.20:FF:000001">
    <property type="entry name" value="dynein heavy chain 7, axonemal"/>
    <property type="match status" value="1"/>
</dbReference>
<keyword evidence="4" id="KW-0493">Microtubule</keyword>
<dbReference type="Gene3D" id="6.10.140.1060">
    <property type="match status" value="1"/>
</dbReference>
<dbReference type="InterPro" id="IPR042228">
    <property type="entry name" value="Dynein_linker_3"/>
</dbReference>
<dbReference type="Pfam" id="PF12774">
    <property type="entry name" value="AAA_6"/>
    <property type="match status" value="1"/>
</dbReference>
<dbReference type="Pfam" id="PF19422">
    <property type="entry name" value="Ariadne"/>
    <property type="match status" value="1"/>
</dbReference>
<feature type="coiled-coil region" evidence="13">
    <location>
        <begin position="2340"/>
        <end position="2409"/>
    </location>
</feature>
<dbReference type="Gene3D" id="1.10.8.720">
    <property type="entry name" value="Region D6 of dynein motor"/>
    <property type="match status" value="1"/>
</dbReference>
<keyword evidence="6" id="KW-0067">ATP-binding</keyword>
<comment type="similarity">
    <text evidence="2">Belongs to the dynein heavy chain family.</text>
</comment>
<dbReference type="PANTHER" id="PTHR22878">
    <property type="entry name" value="DYNEIN HEAVY CHAIN 6, AXONEMAL-LIKE-RELATED"/>
    <property type="match status" value="1"/>
</dbReference>
<evidence type="ECO:0000313" key="16">
    <source>
        <dbReference type="Proteomes" id="UP000494165"/>
    </source>
</evidence>
<keyword evidence="12" id="KW-0966">Cell projection</keyword>
<keyword evidence="7" id="KW-0243">Dynein</keyword>
<evidence type="ECO:0000256" key="7">
    <source>
        <dbReference type="ARBA" id="ARBA00023017"/>
    </source>
</evidence>
<dbReference type="FunFam" id="1.20.140.100:FF:000001">
    <property type="entry name" value="dynein heavy chain 17, axonemal"/>
    <property type="match status" value="1"/>
</dbReference>
<dbReference type="Gene3D" id="1.20.120.1750">
    <property type="match status" value="1"/>
</dbReference>
<dbReference type="FunFam" id="1.20.120.1750:FF:000002">
    <property type="entry name" value="RBR-type E3 ubiquitin transferase"/>
    <property type="match status" value="1"/>
</dbReference>
<dbReference type="Pfam" id="PF18199">
    <property type="entry name" value="Dynein_C"/>
    <property type="match status" value="1"/>
</dbReference>
<dbReference type="Proteomes" id="UP000494165">
    <property type="component" value="Unassembled WGS sequence"/>
</dbReference>
<evidence type="ECO:0000256" key="10">
    <source>
        <dbReference type="ARBA" id="ARBA00023175"/>
    </source>
</evidence>
<reference evidence="15 16" key="1">
    <citation type="submission" date="2020-04" db="EMBL/GenBank/DDBJ databases">
        <authorList>
            <person name="Alioto T."/>
            <person name="Alioto T."/>
            <person name="Gomez Garrido J."/>
        </authorList>
    </citation>
    <scope>NUCLEOTIDE SEQUENCE [LARGE SCALE GENOMIC DNA]</scope>
</reference>
<dbReference type="Gene3D" id="3.10.490.20">
    <property type="match status" value="1"/>
</dbReference>
<feature type="domain" description="AAA+ ATPase" evidence="14">
    <location>
        <begin position="2071"/>
        <end position="2230"/>
    </location>
</feature>
<dbReference type="Pfam" id="PF22597">
    <property type="entry name" value="DYN_lid"/>
    <property type="match status" value="1"/>
</dbReference>
<comment type="subcellular location">
    <subcellularLocation>
        <location evidence="1">Cytoplasm</location>
        <location evidence="1">Cytoskeleton</location>
        <location evidence="1">Cilium axoneme</location>
    </subcellularLocation>
</comment>
<evidence type="ECO:0000256" key="9">
    <source>
        <dbReference type="ARBA" id="ARBA00023069"/>
    </source>
</evidence>
<dbReference type="Gene3D" id="1.20.1270.280">
    <property type="match status" value="1"/>
</dbReference>
<keyword evidence="9" id="KW-0969">Cilium</keyword>
<dbReference type="FunFam" id="3.20.180.20:FF:000003">
    <property type="entry name" value="Dynein heavy chain 12, axonemal"/>
    <property type="match status" value="1"/>
</dbReference>
<dbReference type="FunFam" id="3.40.50.300:FF:000353">
    <property type="entry name" value="Dynein axonemal heavy chain 1"/>
    <property type="match status" value="1"/>
</dbReference>
<dbReference type="Gene3D" id="1.20.58.1120">
    <property type="match status" value="1"/>
</dbReference>
<keyword evidence="5" id="KW-0547">Nucleotide-binding</keyword>
<keyword evidence="16" id="KW-1185">Reference proteome</keyword>
<dbReference type="Gene3D" id="1.20.140.100">
    <property type="entry name" value="Dynein heavy chain, N-terminal domain 2"/>
    <property type="match status" value="1"/>
</dbReference>
<dbReference type="Gene3D" id="3.20.180.20">
    <property type="entry name" value="Dynein heavy chain, N-terminal domain 2"/>
    <property type="match status" value="1"/>
</dbReference>
<dbReference type="InterPro" id="IPR041658">
    <property type="entry name" value="AAA_lid_11"/>
</dbReference>
<feature type="coiled-coil region" evidence="13">
    <location>
        <begin position="505"/>
        <end position="532"/>
    </location>
</feature>
<dbReference type="InterPro" id="IPR041228">
    <property type="entry name" value="Dynein_C"/>
</dbReference>
<evidence type="ECO:0000256" key="8">
    <source>
        <dbReference type="ARBA" id="ARBA00023054"/>
    </source>
</evidence>
<dbReference type="FunFam" id="1.10.8.710:FF:000004">
    <property type="entry name" value="Dynein axonemal heavy chain 6"/>
    <property type="match status" value="1"/>
</dbReference>
<dbReference type="FunFam" id="3.40.50.300:FF:001145">
    <property type="entry name" value="Putative dynein heavy chain"/>
    <property type="match status" value="1"/>
</dbReference>
<feature type="coiled-coil region" evidence="13">
    <location>
        <begin position="2557"/>
        <end position="2622"/>
    </location>
</feature>
<accession>A0A8S1E1R6</accession>
<keyword evidence="3" id="KW-0963">Cytoplasm</keyword>
<dbReference type="GO" id="GO:0007018">
    <property type="term" value="P:microtubule-based movement"/>
    <property type="evidence" value="ECO:0007669"/>
    <property type="project" value="InterPro"/>
</dbReference>
<dbReference type="FunFam" id="1.20.920.30:FF:000002">
    <property type="entry name" value="Dynein axonemal heavy chain 3"/>
    <property type="match status" value="1"/>
</dbReference>
<dbReference type="EMBL" id="CADEPI010000568">
    <property type="protein sequence ID" value="CAB3387380.1"/>
    <property type="molecule type" value="Genomic_DNA"/>
</dbReference>
<dbReference type="FunFam" id="3.40.50.300:FF:000362">
    <property type="entry name" value="Dynein, axonemal, heavy chain 6"/>
    <property type="match status" value="1"/>
</dbReference>
<dbReference type="OrthoDB" id="5593012at2759"/>
<dbReference type="Pfam" id="PF03028">
    <property type="entry name" value="Dynein_heavy"/>
    <property type="match status" value="1"/>
</dbReference>
<feature type="domain" description="AAA+ ATPase" evidence="14">
    <location>
        <begin position="1375"/>
        <end position="1531"/>
    </location>
</feature>
<dbReference type="Pfam" id="PF17852">
    <property type="entry name" value="Dynein_AAA_lid"/>
    <property type="match status" value="1"/>
</dbReference>
<dbReference type="FunFam" id="1.20.58.1120:FF:000001">
    <property type="entry name" value="dynein heavy chain 2, axonemal"/>
    <property type="match status" value="1"/>
</dbReference>
<dbReference type="SUPFAM" id="SSF57850">
    <property type="entry name" value="RING/U-box"/>
    <property type="match status" value="1"/>
</dbReference>
<protein>
    <recommendedName>
        <fullName evidence="14">AAA+ ATPase domain-containing protein</fullName>
    </recommendedName>
</protein>
<dbReference type="FunFam" id="1.20.920.20:FF:000001">
    <property type="entry name" value="dynein heavy chain 2, axonemal"/>
    <property type="match status" value="1"/>
</dbReference>
<organism evidence="15 16">
    <name type="scientific">Cloeon dipterum</name>
    <dbReference type="NCBI Taxonomy" id="197152"/>
    <lineage>
        <taxon>Eukaryota</taxon>
        <taxon>Metazoa</taxon>
        <taxon>Ecdysozoa</taxon>
        <taxon>Arthropoda</taxon>
        <taxon>Hexapoda</taxon>
        <taxon>Insecta</taxon>
        <taxon>Pterygota</taxon>
        <taxon>Palaeoptera</taxon>
        <taxon>Ephemeroptera</taxon>
        <taxon>Pisciforma</taxon>
        <taxon>Baetidae</taxon>
        <taxon>Cloeon</taxon>
    </lineage>
</organism>
<dbReference type="SMART" id="SM00382">
    <property type="entry name" value="AAA"/>
    <property type="match status" value="4"/>
</dbReference>
<dbReference type="Pfam" id="PF12780">
    <property type="entry name" value="AAA_8"/>
    <property type="match status" value="1"/>
</dbReference>
<evidence type="ECO:0000256" key="4">
    <source>
        <dbReference type="ARBA" id="ARBA00022701"/>
    </source>
</evidence>
<dbReference type="InterPro" id="IPR045840">
    <property type="entry name" value="Ariadne"/>
</dbReference>
<sequence>MVCKNQSCKADFCWVCLGPWDPHGSSWYNCNRYDEEEAKAARDAQEKSRAALQRYLFYCNRYMNHMQSLKFENKLYASIKEKMEEMQQHNMSWIEVQFLKKAVDILCQCRQTLMYTYVFAYYLRKNNQSVIFEDNQRDLESATEILSEYLERDITQENMADIKQKVQDKYRYCDGRRKVLLEHVHEGYEKECITSCQWQRFFEFACQQIWNMRRRRNRGNPENLRMKETFNCCETMSENSPEVIHIQKLLEDRQVEEWAADYDKSHQSVVCEIEKNRARFDDQVVSAPLGLDIEDVTKVTEKCLQLRDSYISMEPKIPLGMFQVNLPMIDQKHPTLKYIEGFVRDTANQIAKMLRNTCKKLLEDYKAQYESARREPSTIQEVVQFALDITDSQEKILPMLSIKVDQVETQMEYLTDYGFFSDTLTDNDFALGTLVIKFRANAQGEMEANLDKLASRKAEEERILQEKIDNYGERLKEHVESCKDFVNKEVPEVNTENLQERFSKASELWETLQTLSRELEDLNRDESLLDLDATKFPLLRSGIEMFEPHHLLWLNSKNFYQRYDVWFHGALSELSSNKVQDEVGTFKNNLSKVRNALAEFPDLQQIAKDILQTINNLKDPLRLLDVLCNRAMRPRHWIKMADEIGTEIDLASIYCLQDAINYGLKEHLKIMEDVSIVATNEFEDKQKLDAMKEEWDGVRFELNYYKDTGVKILSSVDKIQEALEEHCSKSQRLLNSIFVAPFFDEMEEWTKRLLKISRIFDVWIPVQQGWMYLQPIFGSPDIQQQMPQEGQQFSRVNRIFVKIMQYTVAHDLVLEATEKLNLLDDLQECLSLLSVIKQRVNDYLEKKRAAFPRFFFLSNDELLEILAETKDPLRVQPHLKKFFEGINRLQFDENKEIVGMESAEKEKVSFDAIIKPSEAKGLVEKWLCETESEMFSSIKREKWIGQAVLCGATVAWTREVEAAINEDQSGNCTKLKEYHDQCENQITELVELVRTDLPVGLRITLEALIVIDVHAKDVVKLLIDEKVSSVDSFVWLSQLRYYKGNNDIRVKMVQTDVPYGCEYLGNTPRLVITPLTDRCYRTLMCAMDLHLGGAPEGPAGTGKTETSKDLAKALAKHCVVFNCSDQLDHVAMGKFFKGISQCGSWACFDEFNRIELEVLSVVAAQIQMIQEAKMKQLAIFDFEGSKIKLNPSCQAIITMNPGYAGRQELPDNLKRLFRPVAMMVPDYALIGELSLYSRGFKNARPLSVKIVQTYKLCSEQLSSQPHYDYGMRAVKSVLTAAGNLKLADTSGSQSLEDESKLVLRAIIDVNRPKFLAEDVPLFEGITADLFPGIELPPPDRGELIEALQVELKLRNLQATDWYMEKLIQLYEMILVRHGLMLVGPPFGGKTSAFKSLADALIRISKKPDKKMDESGVIFKIISTKSITSDQLYGFVDSVSQEWHDGVLANTFRDYARSEEPERKWIILDGPVDAVWVENLNTVLDDNKKLCLSSGEVVQMSNTMNLIFETGDLDQASPATVSRCGMVFMDPLQLGVTALIQSFVDGPLTNLLPNQVQQVQLMHEVLLWIVPPTLAATKGIPKFVEMSELYQFNAFERLFVGMLKQKPDFTIPWMHGLIIFCLIWGAGSTLTAEGRKLFDAGFRAVLKDSSKKPEGFELADHQMIPNKGVLHDWVYTDGGGWVPWEEILESGDSAAGRALVMTPETTCMQFFLKLCLECQFPILFVGPTGTGKSAVTLDHLLSLPPEECTSNVVNFSARTSAALTLDLIMDKLTKHPKRVFGPEHGKRCVVFVDDLNMPQKEFYGAQPPIELLRQWLDHGYWFDADTTNMYIKDVRLVSAMAVPGNNDVTDRLLRQFIIIGVDKYADATVEKIFSNMVIGHFSSEVVSLGSSLVAASMEVFAQASINFRPLPSTSHYLFNLRDISRLIQGCLMIPPKKLTNQEKLIRLWVHEAYRIFYDRLVSVEERETFFGIVKDTVTKCFGKQLKSVMLDLVGPSDEPTDQHISKLYFGDFMIPDAYPRDYDEIPDEMLLKERLESYLKEYNETARSPMSFVMSPYAIGHICRVSRVLQQANGHVLLMGMGGSGRRSVARFAANLAGYDIYEIEMTKSFGVTEWRDHLRILLKRAGAECRPTVFLFSDTQVADESFLEDINLLLNTGDIPNLYNSEDKSIILDEVRKIAEKEGRKLGQGVLAQYSFFIELVKKNLHVVLAMSPISKEFRERLRMFPSLINCCTLDWLTNWPEDMLQDVANDRLQDIDLSGGLGDKELSDQIKQRCINMCMSFHTDALELSQIYFNNCKRRVYITSPSFLELLNSFKALYATCRDKIEAQVAGYHGGLDKLASASKQVAELQEVQKVLEVQLKTKAAEVSALIETLEEEKKKTNAIKETVQKEEEEAKISAAEIAILEAKCHTELEKAQPALEEAAAALDTIKPADITVVKAMKNPPFAVKTVMEAVCIMLKIKAERKPGPDGKIVMEFWGPSQKLLGDIKFIEKLRNYDKDNITDDIMKTIRSKYLKNPNFQVEVVRKSSAACEGLCLWVNALSAYNEVYKVVGPLKKQFEEVQADANAKRKLLEEKQETVRLLEEKLQVLEQQYQEQADILAKLEADKELCATKLQRAEALISGVGGERVRWAELELYHKGRLATVVGDMLLSVGIIAYLGPFSVDYRKNIQKKWGKMCKEMNIPCSDSFSMLDSLGDPVEMQDWAIAGLPVDDFSQDNAVISHNAGRWPLFIDPQGQANNWIKNAYKEKNLVVLKMSSPKYTDQLQKAITDGHPALIEDVGEELDPALNPLFLKQTYILGGMLNIKVGNDVVRYNENFKLFLTTRLSNPHYLPETAIMVTLLNFAITPQGLEDQLLGLVVATERPDLEECRQLLIVESAQNRKELVETERKILDVLSKAEGDILEDETAINTLTNAKKLSETILAKQEKAKETEIMLEDARAIYLTVARHASELFFCISSLGSLEPMYQYSLTWYMNLYVHSIKTAVKPEDPAMWLDVIKETFTYNLYRNVCQSLFEKHKLIFSFNLCVAMMRLSGVIEESALKFLLTTGVTTDVAENPDPSWITEKTWAEICRATRMIEQLSGFEESVRSSVAQWRDWFDSSNPQEEALPAPMDSVRRLGWLAVIKCLKPNKLVPAVQKLIAEEIGSKFVDPPTFNLSKVFEDSTCSTPLIFILSAGSDPTSSLYQLSIEMDAKKLIFFSMGKGQGEKAEVAIKQAVKSRSWVILNNCHLATSWMPRLEHICNELLKPDVADKDFRLWLTSYPSSSFPVSILQSGIKMTNEAPKGLRSNMMRMYLNDPLSAEDYLSKRPVAQQKLLFGLCLFHAMVQERRSFGPLGWNIPYEFNDSDFDISVKQMDKFLKGSITIPFDALHYLISECFYGGRVTDAKPELFGLHENAEITKEMQETNEFLHGALETQPSVGGMGVGSASLQVLYDIAEDILERMPEGFNLKAVGEKYPFDYNNSMNTVLRQELIRFNRLTSRIRSSLSMMEKAMKGQVVMTSDLEEIQSSLLVGRVPQFWLAKSYPSLKPLSSYINDLLKRLQFFEDWIKFGAPKVYWISGFYFTQSFLTGVMQNYARFFKVPIDAVGFEFDVLDTDTANEAPSVGAYCNGLFLEGARFNRETGFLDESLPKILFDPLPIIWLKPGIKADFEPRATYGCPVYKTSARRGILSTTGHSTNFVMEVQLPSNKPQSHWINRGVAALCQLDD</sequence>
<dbReference type="Gene3D" id="1.10.8.1220">
    <property type="match status" value="1"/>
</dbReference>
<dbReference type="Pfam" id="PF08393">
    <property type="entry name" value="DHC_N2"/>
    <property type="match status" value="1"/>
</dbReference>
<dbReference type="GO" id="GO:0051959">
    <property type="term" value="F:dynein light intermediate chain binding"/>
    <property type="evidence" value="ECO:0007669"/>
    <property type="project" value="InterPro"/>
</dbReference>
<dbReference type="InterPro" id="IPR024743">
    <property type="entry name" value="Dynein_HC_stalk"/>
</dbReference>
<dbReference type="GO" id="GO:0005524">
    <property type="term" value="F:ATP binding"/>
    <property type="evidence" value="ECO:0007669"/>
    <property type="project" value="UniProtKB-KW"/>
</dbReference>
<keyword evidence="10" id="KW-0505">Motor protein</keyword>
<dbReference type="InterPro" id="IPR043157">
    <property type="entry name" value="Dynein_AAA1S"/>
</dbReference>
<dbReference type="Pfam" id="PF12781">
    <property type="entry name" value="AAA_9"/>
    <property type="match status" value="1"/>
</dbReference>
<dbReference type="InterPro" id="IPR042219">
    <property type="entry name" value="AAA_lid_11_sf"/>
</dbReference>